<accession>A0A146LY12</accession>
<feature type="signal peptide" evidence="3">
    <location>
        <begin position="1"/>
        <end position="30"/>
    </location>
</feature>
<feature type="non-terminal residue" evidence="4">
    <location>
        <position position="1"/>
    </location>
</feature>
<gene>
    <name evidence="4" type="primary">ACP20_0</name>
    <name evidence="4" type="ORF">g.30143</name>
</gene>
<protein>
    <submittedName>
        <fullName evidence="4">Adult-specific cuticular protein ACP-20</fullName>
    </submittedName>
</protein>
<dbReference type="GO" id="GO:0031012">
    <property type="term" value="C:extracellular matrix"/>
    <property type="evidence" value="ECO:0007669"/>
    <property type="project" value="TreeGrafter"/>
</dbReference>
<dbReference type="InterPro" id="IPR051217">
    <property type="entry name" value="Insect_Cuticle_Struc_Prot"/>
</dbReference>
<dbReference type="InterPro" id="IPR031311">
    <property type="entry name" value="CHIT_BIND_RR_consensus"/>
</dbReference>
<dbReference type="GO" id="GO:0042302">
    <property type="term" value="F:structural constituent of cuticle"/>
    <property type="evidence" value="ECO:0007669"/>
    <property type="project" value="UniProtKB-UniRule"/>
</dbReference>
<dbReference type="PROSITE" id="PS00233">
    <property type="entry name" value="CHIT_BIND_RR_1"/>
    <property type="match status" value="1"/>
</dbReference>
<keyword evidence="1 2" id="KW-0193">Cuticle</keyword>
<keyword evidence="3" id="KW-0732">Signal</keyword>
<organism evidence="4">
    <name type="scientific">Lygus hesperus</name>
    <name type="common">Western plant bug</name>
    <dbReference type="NCBI Taxonomy" id="30085"/>
    <lineage>
        <taxon>Eukaryota</taxon>
        <taxon>Metazoa</taxon>
        <taxon>Ecdysozoa</taxon>
        <taxon>Arthropoda</taxon>
        <taxon>Hexapoda</taxon>
        <taxon>Insecta</taxon>
        <taxon>Pterygota</taxon>
        <taxon>Neoptera</taxon>
        <taxon>Paraneoptera</taxon>
        <taxon>Hemiptera</taxon>
        <taxon>Heteroptera</taxon>
        <taxon>Panheteroptera</taxon>
        <taxon>Cimicomorpha</taxon>
        <taxon>Miridae</taxon>
        <taxon>Mirini</taxon>
        <taxon>Lygus</taxon>
    </lineage>
</organism>
<name>A0A146LY12_LYGHE</name>
<dbReference type="EMBL" id="GDHC01006176">
    <property type="protein sequence ID" value="JAQ12453.1"/>
    <property type="molecule type" value="Transcribed_RNA"/>
</dbReference>
<feature type="chain" id="PRO_5007527484" evidence="3">
    <location>
        <begin position="31"/>
        <end position="146"/>
    </location>
</feature>
<dbReference type="InterPro" id="IPR000618">
    <property type="entry name" value="Insect_cuticle"/>
</dbReference>
<dbReference type="PROSITE" id="PS51155">
    <property type="entry name" value="CHIT_BIND_RR_2"/>
    <property type="match status" value="1"/>
</dbReference>
<dbReference type="Pfam" id="PF00379">
    <property type="entry name" value="Chitin_bind_4"/>
    <property type="match status" value="1"/>
</dbReference>
<dbReference type="PRINTS" id="PR00947">
    <property type="entry name" value="CUTICLE"/>
</dbReference>
<sequence length="146" mass="16755">RVLTDRFSSLLNMNSAVAFLALALVAAVSGYPVAEHEEHEEHHEHHPPSPYKFRYDVEDHHTGDLKSHLESGDGHGVQGVYKLKEADGTIREVHYTADKHEGYNAVVKHIGTPHVDDHYKQWEYEYVKEVHQPAKHYPTHEIKVHV</sequence>
<dbReference type="AlphaFoldDB" id="A0A146LY12"/>
<dbReference type="PANTHER" id="PTHR12236">
    <property type="entry name" value="STRUCTURAL CONTITUENT OF CUTICLE"/>
    <property type="match status" value="1"/>
</dbReference>
<evidence type="ECO:0000313" key="4">
    <source>
        <dbReference type="EMBL" id="JAQ12453.1"/>
    </source>
</evidence>
<evidence type="ECO:0000256" key="2">
    <source>
        <dbReference type="PROSITE-ProRule" id="PRU00497"/>
    </source>
</evidence>
<evidence type="ECO:0000256" key="3">
    <source>
        <dbReference type="SAM" id="SignalP"/>
    </source>
</evidence>
<evidence type="ECO:0000256" key="1">
    <source>
        <dbReference type="ARBA" id="ARBA00022460"/>
    </source>
</evidence>
<reference evidence="4" key="1">
    <citation type="journal article" date="2016" name="Gigascience">
        <title>De novo construction of an expanded transcriptome assembly for the western tarnished plant bug, Lygus hesperus.</title>
        <authorList>
            <person name="Tassone E.E."/>
            <person name="Geib S.M."/>
            <person name="Hall B."/>
            <person name="Fabrick J.A."/>
            <person name="Brent C.S."/>
            <person name="Hull J.J."/>
        </authorList>
    </citation>
    <scope>NUCLEOTIDE SEQUENCE</scope>
</reference>
<dbReference type="PANTHER" id="PTHR12236:SF86">
    <property type="entry name" value="CCP84AC-RELATED"/>
    <property type="match status" value="1"/>
</dbReference>
<dbReference type="GO" id="GO:0005615">
    <property type="term" value="C:extracellular space"/>
    <property type="evidence" value="ECO:0007669"/>
    <property type="project" value="TreeGrafter"/>
</dbReference>
<proteinExistence type="predicted"/>